<evidence type="ECO:0000313" key="3">
    <source>
        <dbReference type="Proteomes" id="UP000834106"/>
    </source>
</evidence>
<dbReference type="Proteomes" id="UP000834106">
    <property type="component" value="Chromosome 11"/>
</dbReference>
<proteinExistence type="predicted"/>
<evidence type="ECO:0000313" key="2">
    <source>
        <dbReference type="EMBL" id="CAI9770804.1"/>
    </source>
</evidence>
<evidence type="ECO:0000256" key="1">
    <source>
        <dbReference type="SAM" id="SignalP"/>
    </source>
</evidence>
<feature type="signal peptide" evidence="1">
    <location>
        <begin position="1"/>
        <end position="18"/>
    </location>
</feature>
<sequence length="117" mass="12621">MTPFVLFVILSLLSLTRADDRAHGLKNESPMAISPQAYTFFHPQNTQQPSVNPPCHSSDCQSLVISATVKSTPAHESVVSGANRLGTSCIAGIPFRFWFTSLVMMGVLLCCGGRHVS</sequence>
<dbReference type="EMBL" id="OU503046">
    <property type="protein sequence ID" value="CAI9770804.1"/>
    <property type="molecule type" value="Genomic_DNA"/>
</dbReference>
<dbReference type="PANTHER" id="PTHR35718:SF1">
    <property type="entry name" value="EXPRESSED PROTEIN"/>
    <property type="match status" value="1"/>
</dbReference>
<feature type="chain" id="PRO_5041968538" evidence="1">
    <location>
        <begin position="19"/>
        <end position="117"/>
    </location>
</feature>
<dbReference type="AlphaFoldDB" id="A0AAD1ZK22"/>
<dbReference type="PANTHER" id="PTHR35718">
    <property type="entry name" value="EXPRESSED PROTEIN"/>
    <property type="match status" value="1"/>
</dbReference>
<gene>
    <name evidence="2" type="ORF">FPE_LOCUS18234</name>
</gene>
<organism evidence="2 3">
    <name type="scientific">Fraxinus pennsylvanica</name>
    <dbReference type="NCBI Taxonomy" id="56036"/>
    <lineage>
        <taxon>Eukaryota</taxon>
        <taxon>Viridiplantae</taxon>
        <taxon>Streptophyta</taxon>
        <taxon>Embryophyta</taxon>
        <taxon>Tracheophyta</taxon>
        <taxon>Spermatophyta</taxon>
        <taxon>Magnoliopsida</taxon>
        <taxon>eudicotyledons</taxon>
        <taxon>Gunneridae</taxon>
        <taxon>Pentapetalae</taxon>
        <taxon>asterids</taxon>
        <taxon>lamiids</taxon>
        <taxon>Lamiales</taxon>
        <taxon>Oleaceae</taxon>
        <taxon>Oleeae</taxon>
        <taxon>Fraxinus</taxon>
    </lineage>
</organism>
<protein>
    <submittedName>
        <fullName evidence="2">Uncharacterized protein</fullName>
    </submittedName>
</protein>
<accession>A0AAD1ZK22</accession>
<keyword evidence="3" id="KW-1185">Reference proteome</keyword>
<keyword evidence="1" id="KW-0732">Signal</keyword>
<name>A0AAD1ZK22_9LAMI</name>
<reference evidence="2" key="1">
    <citation type="submission" date="2023-05" db="EMBL/GenBank/DDBJ databases">
        <authorList>
            <person name="Huff M."/>
        </authorList>
    </citation>
    <scope>NUCLEOTIDE SEQUENCE</scope>
</reference>